<dbReference type="EMBL" id="PQNY01000017">
    <property type="protein sequence ID" value="POS00945.1"/>
    <property type="molecule type" value="Genomic_DNA"/>
</dbReference>
<evidence type="ECO:0000313" key="1">
    <source>
        <dbReference type="EMBL" id="POS00945.1"/>
    </source>
</evidence>
<name>A0A2S4N5G6_9FLAO</name>
<dbReference type="Proteomes" id="UP000237056">
    <property type="component" value="Unassembled WGS sequence"/>
</dbReference>
<accession>A0A2S4N5G6</accession>
<reference evidence="1 2" key="1">
    <citation type="submission" date="2018-01" db="EMBL/GenBank/DDBJ databases">
        <title>Genomic Encyclopedia of Type Strains, Phase I: the one thousand microbial genomes (KMG-I) project.</title>
        <authorList>
            <person name="Goeker M."/>
        </authorList>
    </citation>
    <scope>NUCLEOTIDE SEQUENCE [LARGE SCALE GENOMIC DNA]</scope>
    <source>
        <strain evidence="1 2">DSM 17960</strain>
    </source>
</reference>
<dbReference type="AlphaFoldDB" id="A0A2S4N5G6"/>
<sequence length="121" mass="14436">MFLLWIKMDTKENWQLTTETKIHTIMKKLLILSLIAIFLSCKEEKTEKKVVEEFKASVTNTKNSKDEFDKEIYPKVKELYAMNKKKYSLINNIAEKAKKQKDKKIFEANLKDLKNELKYIK</sequence>
<organism evidence="1 2">
    <name type="scientific">Flavobacterium croceum DSM 17960</name>
    <dbReference type="NCBI Taxonomy" id="1121886"/>
    <lineage>
        <taxon>Bacteria</taxon>
        <taxon>Pseudomonadati</taxon>
        <taxon>Bacteroidota</taxon>
        <taxon>Flavobacteriia</taxon>
        <taxon>Flavobacteriales</taxon>
        <taxon>Flavobacteriaceae</taxon>
        <taxon>Flavobacterium</taxon>
    </lineage>
</organism>
<comment type="caution">
    <text evidence="1">The sequence shown here is derived from an EMBL/GenBank/DDBJ whole genome shotgun (WGS) entry which is preliminary data.</text>
</comment>
<gene>
    <name evidence="1" type="ORF">Q361_11749</name>
</gene>
<evidence type="ECO:0000313" key="2">
    <source>
        <dbReference type="Proteomes" id="UP000237056"/>
    </source>
</evidence>
<proteinExistence type="predicted"/>
<protein>
    <submittedName>
        <fullName evidence="1">Uncharacterized protein</fullName>
    </submittedName>
</protein>
<keyword evidence="2" id="KW-1185">Reference proteome</keyword>